<dbReference type="EMBL" id="JAPMOU010000019">
    <property type="protein sequence ID" value="MDE1463355.1"/>
    <property type="molecule type" value="Genomic_DNA"/>
</dbReference>
<comment type="caution">
    <text evidence="2">The sequence shown here is derived from an EMBL/GenBank/DDBJ whole genome shotgun (WGS) entry which is preliminary data.</text>
</comment>
<reference evidence="2 3" key="1">
    <citation type="submission" date="2022-11" db="EMBL/GenBank/DDBJ databases">
        <title>Spartinivicinus poritis sp. nov., isolated from scleractinian coral Porites lutea.</title>
        <authorList>
            <person name="Zhang G."/>
            <person name="Cai L."/>
            <person name="Wei Q."/>
        </authorList>
    </citation>
    <scope>NUCLEOTIDE SEQUENCE [LARGE SCALE GENOMIC DNA]</scope>
    <source>
        <strain evidence="2 3">A2-2</strain>
    </source>
</reference>
<evidence type="ECO:0000256" key="1">
    <source>
        <dbReference type="SAM" id="Phobius"/>
    </source>
</evidence>
<keyword evidence="1" id="KW-1133">Transmembrane helix</keyword>
<keyword evidence="3" id="KW-1185">Reference proteome</keyword>
<name>A0ABT5UAE6_9GAMM</name>
<gene>
    <name evidence="2" type="ORF">ORQ98_15435</name>
</gene>
<dbReference type="Proteomes" id="UP001528823">
    <property type="component" value="Unassembled WGS sequence"/>
</dbReference>
<evidence type="ECO:0000313" key="3">
    <source>
        <dbReference type="Proteomes" id="UP001528823"/>
    </source>
</evidence>
<proteinExistence type="predicted"/>
<protein>
    <submittedName>
        <fullName evidence="2">Uncharacterized protein</fullName>
    </submittedName>
</protein>
<feature type="transmembrane region" description="Helical" evidence="1">
    <location>
        <begin position="31"/>
        <end position="54"/>
    </location>
</feature>
<keyword evidence="1" id="KW-0812">Transmembrane</keyword>
<evidence type="ECO:0000313" key="2">
    <source>
        <dbReference type="EMBL" id="MDE1463355.1"/>
    </source>
</evidence>
<accession>A0ABT5UAE6</accession>
<dbReference type="RefSeq" id="WP_274689695.1">
    <property type="nucleotide sequence ID" value="NZ_JAPMOU010000019.1"/>
</dbReference>
<keyword evidence="1" id="KW-0472">Membrane</keyword>
<organism evidence="2 3">
    <name type="scientific">Spartinivicinus poritis</name>
    <dbReference type="NCBI Taxonomy" id="2994640"/>
    <lineage>
        <taxon>Bacteria</taxon>
        <taxon>Pseudomonadati</taxon>
        <taxon>Pseudomonadota</taxon>
        <taxon>Gammaproteobacteria</taxon>
        <taxon>Oceanospirillales</taxon>
        <taxon>Zooshikellaceae</taxon>
        <taxon>Spartinivicinus</taxon>
    </lineage>
</organism>
<sequence length="67" mass="7336">MKTLLGTLTVLSGMAGIGIFAYQLFQDPTALRFAGNISLGYPLILFTVFARLIVRIMTNKEKAAQDN</sequence>